<keyword evidence="12" id="KW-1185">Reference proteome</keyword>
<proteinExistence type="inferred from homology"/>
<dbReference type="GO" id="GO:0003677">
    <property type="term" value="F:DNA binding"/>
    <property type="evidence" value="ECO:0007669"/>
    <property type="project" value="InterPro"/>
</dbReference>
<evidence type="ECO:0000256" key="2">
    <source>
        <dbReference type="ARBA" id="ARBA00011900"/>
    </source>
</evidence>
<evidence type="ECO:0000256" key="5">
    <source>
        <dbReference type="ARBA" id="ARBA00022691"/>
    </source>
</evidence>
<dbReference type="InterPro" id="IPR002052">
    <property type="entry name" value="DNA_methylase_N6_adenine_CS"/>
</dbReference>
<dbReference type="EMBL" id="BRPL01000002">
    <property type="protein sequence ID" value="GLB46203.1"/>
    <property type="molecule type" value="Genomic_DNA"/>
</dbReference>
<dbReference type="PANTHER" id="PTHR42933:SF1">
    <property type="entry name" value="SITE-SPECIFIC DNA-METHYLTRANSFERASE (ADENINE-SPECIFIC)"/>
    <property type="match status" value="1"/>
</dbReference>
<accession>A0A9W6B023</accession>
<reference evidence="11" key="1">
    <citation type="submission" date="2022-07" db="EMBL/GenBank/DDBJ databases">
        <authorList>
            <person name="Kouya T."/>
            <person name="Ishiyama Y."/>
        </authorList>
    </citation>
    <scope>NUCLEOTIDE SEQUENCE</scope>
    <source>
        <strain evidence="11">WR16-4</strain>
    </source>
</reference>
<dbReference type="InterPro" id="IPR003356">
    <property type="entry name" value="DNA_methylase_A-5"/>
</dbReference>
<dbReference type="InterPro" id="IPR004546">
    <property type="entry name" value="Restrct_endonuc_T1M"/>
</dbReference>
<keyword evidence="6" id="KW-0680">Restriction system</keyword>
<dbReference type="InterPro" id="IPR038333">
    <property type="entry name" value="T1MK-like_N_sf"/>
</dbReference>
<evidence type="ECO:0000256" key="7">
    <source>
        <dbReference type="ARBA" id="ARBA00047942"/>
    </source>
</evidence>
<evidence type="ECO:0000259" key="9">
    <source>
        <dbReference type="Pfam" id="PF02384"/>
    </source>
</evidence>
<dbReference type="PRINTS" id="PR00507">
    <property type="entry name" value="N12N6MTFRASE"/>
</dbReference>
<gene>
    <name evidence="11" type="ORF">WR164_01820</name>
</gene>
<dbReference type="Gene3D" id="3.40.50.150">
    <property type="entry name" value="Vaccinia Virus protein VP39"/>
    <property type="match status" value="1"/>
</dbReference>
<feature type="domain" description="N6 adenine-specific DNA methyltransferase N-terminal" evidence="10">
    <location>
        <begin position="10"/>
        <end position="167"/>
    </location>
</feature>
<dbReference type="PANTHER" id="PTHR42933">
    <property type="entry name" value="SLR6095 PROTEIN"/>
    <property type="match status" value="1"/>
</dbReference>
<dbReference type="GO" id="GO:0008170">
    <property type="term" value="F:N-methyltransferase activity"/>
    <property type="evidence" value="ECO:0007669"/>
    <property type="project" value="InterPro"/>
</dbReference>
<feature type="coiled-coil region" evidence="8">
    <location>
        <begin position="500"/>
        <end position="527"/>
    </location>
</feature>
<evidence type="ECO:0000256" key="1">
    <source>
        <dbReference type="ARBA" id="ARBA00006594"/>
    </source>
</evidence>
<dbReference type="EC" id="2.1.1.72" evidence="2"/>
<evidence type="ECO:0000256" key="8">
    <source>
        <dbReference type="SAM" id="Coils"/>
    </source>
</evidence>
<evidence type="ECO:0000313" key="11">
    <source>
        <dbReference type="EMBL" id="GLB46203.1"/>
    </source>
</evidence>
<dbReference type="AlphaFoldDB" id="A0A9W6B023"/>
<keyword evidence="5" id="KW-0949">S-adenosyl-L-methionine</keyword>
<feature type="domain" description="DNA methylase adenine-specific" evidence="9">
    <location>
        <begin position="179"/>
        <end position="491"/>
    </location>
</feature>
<dbReference type="GO" id="GO:0032259">
    <property type="term" value="P:methylation"/>
    <property type="evidence" value="ECO:0007669"/>
    <property type="project" value="UniProtKB-KW"/>
</dbReference>
<dbReference type="Proteomes" id="UP001144204">
    <property type="component" value="Unassembled WGS sequence"/>
</dbReference>
<dbReference type="NCBIfam" id="TIGR00497">
    <property type="entry name" value="hsdM"/>
    <property type="match status" value="1"/>
</dbReference>
<keyword evidence="4" id="KW-0808">Transferase</keyword>
<dbReference type="GO" id="GO:0009307">
    <property type="term" value="P:DNA restriction-modification system"/>
    <property type="evidence" value="ECO:0007669"/>
    <property type="project" value="UniProtKB-KW"/>
</dbReference>
<keyword evidence="8" id="KW-0175">Coiled coil</keyword>
<evidence type="ECO:0000259" key="10">
    <source>
        <dbReference type="Pfam" id="PF12161"/>
    </source>
</evidence>
<organism evidence="11 12">
    <name type="scientific">Philodulcilactobacillus myokoensis</name>
    <dbReference type="NCBI Taxonomy" id="2929573"/>
    <lineage>
        <taxon>Bacteria</taxon>
        <taxon>Bacillati</taxon>
        <taxon>Bacillota</taxon>
        <taxon>Bacilli</taxon>
        <taxon>Lactobacillales</taxon>
        <taxon>Lactobacillaceae</taxon>
        <taxon>Philodulcilactobacillus</taxon>
    </lineage>
</organism>
<dbReference type="RefSeq" id="WP_286135661.1">
    <property type="nucleotide sequence ID" value="NZ_BRPL01000002.1"/>
</dbReference>
<dbReference type="PROSITE" id="PS00092">
    <property type="entry name" value="N6_MTASE"/>
    <property type="match status" value="1"/>
</dbReference>
<comment type="similarity">
    <text evidence="1">Belongs to the N(4)/N(6)-methyltransferase family.</text>
</comment>
<dbReference type="Pfam" id="PF12161">
    <property type="entry name" value="HsdM_N"/>
    <property type="match status" value="1"/>
</dbReference>
<evidence type="ECO:0000256" key="6">
    <source>
        <dbReference type="ARBA" id="ARBA00022747"/>
    </source>
</evidence>
<reference evidence="11" key="2">
    <citation type="journal article" date="2023" name="PLoS ONE">
        <title>Philodulcilactobacillus myokoensis gen. nov., sp. nov., a fructophilic, acidophilic, and agar-phobic lactic acid bacterium isolated from fermented vegetable extracts.</title>
        <authorList>
            <person name="Kouya T."/>
            <person name="Ishiyama Y."/>
            <person name="Ohashi S."/>
            <person name="Kumakubo R."/>
            <person name="Yamazaki T."/>
            <person name="Otaki T."/>
        </authorList>
    </citation>
    <scope>NUCLEOTIDE SEQUENCE</scope>
    <source>
        <strain evidence="11">WR16-4</strain>
    </source>
</reference>
<dbReference type="GO" id="GO:0009007">
    <property type="term" value="F:site-specific DNA-methyltransferase (adenine-specific) activity"/>
    <property type="evidence" value="ECO:0007669"/>
    <property type="project" value="UniProtKB-EC"/>
</dbReference>
<dbReference type="InterPro" id="IPR022749">
    <property type="entry name" value="D12N6_MeTrfase_N"/>
</dbReference>
<dbReference type="SUPFAM" id="SSF53335">
    <property type="entry name" value="S-adenosyl-L-methionine-dependent methyltransferases"/>
    <property type="match status" value="1"/>
</dbReference>
<evidence type="ECO:0000256" key="4">
    <source>
        <dbReference type="ARBA" id="ARBA00022679"/>
    </source>
</evidence>
<evidence type="ECO:0000313" key="12">
    <source>
        <dbReference type="Proteomes" id="UP001144204"/>
    </source>
</evidence>
<dbReference type="InterPro" id="IPR051537">
    <property type="entry name" value="DNA_Adenine_Mtase"/>
</dbReference>
<evidence type="ECO:0000256" key="3">
    <source>
        <dbReference type="ARBA" id="ARBA00022603"/>
    </source>
</evidence>
<keyword evidence="3" id="KW-0489">Methyltransferase</keyword>
<dbReference type="Pfam" id="PF02384">
    <property type="entry name" value="N6_Mtase"/>
    <property type="match status" value="1"/>
</dbReference>
<dbReference type="Gene3D" id="1.20.1260.30">
    <property type="match status" value="1"/>
</dbReference>
<sequence>MSENRAKDITTQLWDMANQLRSNMNPVDFQSYILGFMFYRYLSTHQEHFLKDQGFFEIKPDQTINDAYTEAAKRDGVDDYLKAISTDCGYAIKPEDTWTTIVDKVNNGTIVPEDFQNMFSHFNENANLNHEFKKDFRNVFSDIHLGDNQLGNSTNERAKALSKIVSLVDQFNYNDKNGHDILGDVYEYLIANFASNSGKKAGEFYTPHQVSEVLAKIVTLNLKQNDDTFTVYDPAMGSGSLLLTVQSNVPNGDQKGKVHFYGQELNTTTYNLARMNLMMHNVNYKNMDLRNGDTLSIDWPDGRDQNGVDHPRSVDAVVENPPYSAHWDNNSKRIKDPRFSEYAIAPKTKADYAFLLHGLYHLNNQGTMAIVLPHGVLFRGAKEAKIRKALLDKNQIDAVIGLPPKLFYSTSIPTLIMVLKRNRKNRNVLFIDASRDYKKGKNQNLLTADNIDKIVQTYKQRKNVKRYAHVTSMDEIKENDYNLNIPRYVDTFVPEPDINIDEVKNNIKDIDQKITKTKKELKSMEADLIWTDKNKDQGN</sequence>
<dbReference type="InterPro" id="IPR029063">
    <property type="entry name" value="SAM-dependent_MTases_sf"/>
</dbReference>
<protein>
    <recommendedName>
        <fullName evidence="2">site-specific DNA-methyltransferase (adenine-specific)</fullName>
        <ecNumber evidence="2">2.1.1.72</ecNumber>
    </recommendedName>
</protein>
<comment type="catalytic activity">
    <reaction evidence="7">
        <text>a 2'-deoxyadenosine in DNA + S-adenosyl-L-methionine = an N(6)-methyl-2'-deoxyadenosine in DNA + S-adenosyl-L-homocysteine + H(+)</text>
        <dbReference type="Rhea" id="RHEA:15197"/>
        <dbReference type="Rhea" id="RHEA-COMP:12418"/>
        <dbReference type="Rhea" id="RHEA-COMP:12419"/>
        <dbReference type="ChEBI" id="CHEBI:15378"/>
        <dbReference type="ChEBI" id="CHEBI:57856"/>
        <dbReference type="ChEBI" id="CHEBI:59789"/>
        <dbReference type="ChEBI" id="CHEBI:90615"/>
        <dbReference type="ChEBI" id="CHEBI:90616"/>
        <dbReference type="EC" id="2.1.1.72"/>
    </reaction>
</comment>
<comment type="caution">
    <text evidence="11">The sequence shown here is derived from an EMBL/GenBank/DDBJ whole genome shotgun (WGS) entry which is preliminary data.</text>
</comment>
<name>A0A9W6B023_9LACO</name>